<dbReference type="Proteomes" id="UP000824469">
    <property type="component" value="Unassembled WGS sequence"/>
</dbReference>
<keyword evidence="3" id="KW-1185">Reference proteome</keyword>
<evidence type="ECO:0000313" key="2">
    <source>
        <dbReference type="EMBL" id="KAH9325538.1"/>
    </source>
</evidence>
<gene>
    <name evidence="2" type="ORF">KI387_005716</name>
</gene>
<feature type="compositionally biased region" description="Basic and acidic residues" evidence="1">
    <location>
        <begin position="89"/>
        <end position="105"/>
    </location>
</feature>
<dbReference type="EMBL" id="JAHRHJ020000002">
    <property type="protein sequence ID" value="KAH9325538.1"/>
    <property type="molecule type" value="Genomic_DNA"/>
</dbReference>
<comment type="caution">
    <text evidence="2">The sequence shown here is derived from an EMBL/GenBank/DDBJ whole genome shotgun (WGS) entry which is preliminary data.</text>
</comment>
<reference evidence="2 3" key="1">
    <citation type="journal article" date="2021" name="Nat. Plants">
        <title>The Taxus genome provides insights into paclitaxel biosynthesis.</title>
        <authorList>
            <person name="Xiong X."/>
            <person name="Gou J."/>
            <person name="Liao Q."/>
            <person name="Li Y."/>
            <person name="Zhou Q."/>
            <person name="Bi G."/>
            <person name="Li C."/>
            <person name="Du R."/>
            <person name="Wang X."/>
            <person name="Sun T."/>
            <person name="Guo L."/>
            <person name="Liang H."/>
            <person name="Lu P."/>
            <person name="Wu Y."/>
            <person name="Zhang Z."/>
            <person name="Ro D.K."/>
            <person name="Shang Y."/>
            <person name="Huang S."/>
            <person name="Yan J."/>
        </authorList>
    </citation>
    <scope>NUCLEOTIDE SEQUENCE [LARGE SCALE GENOMIC DNA]</scope>
    <source>
        <strain evidence="2">Ta-2019</strain>
    </source>
</reference>
<name>A0AA38GPF5_TAXCH</name>
<evidence type="ECO:0000313" key="3">
    <source>
        <dbReference type="Proteomes" id="UP000824469"/>
    </source>
</evidence>
<protein>
    <submittedName>
        <fullName evidence="2">Uncharacterized protein</fullName>
    </submittedName>
</protein>
<feature type="compositionally biased region" description="Acidic residues" evidence="1">
    <location>
        <begin position="148"/>
        <end position="160"/>
    </location>
</feature>
<dbReference type="AlphaFoldDB" id="A0AA38GPF5"/>
<proteinExistence type="predicted"/>
<feature type="compositionally biased region" description="Basic and acidic residues" evidence="1">
    <location>
        <begin position="50"/>
        <end position="59"/>
    </location>
</feature>
<organism evidence="2 3">
    <name type="scientific">Taxus chinensis</name>
    <name type="common">Chinese yew</name>
    <name type="synonym">Taxus wallichiana var. chinensis</name>
    <dbReference type="NCBI Taxonomy" id="29808"/>
    <lineage>
        <taxon>Eukaryota</taxon>
        <taxon>Viridiplantae</taxon>
        <taxon>Streptophyta</taxon>
        <taxon>Embryophyta</taxon>
        <taxon>Tracheophyta</taxon>
        <taxon>Spermatophyta</taxon>
        <taxon>Pinopsida</taxon>
        <taxon>Pinidae</taxon>
        <taxon>Conifers II</taxon>
        <taxon>Cupressales</taxon>
        <taxon>Taxaceae</taxon>
        <taxon>Taxus</taxon>
    </lineage>
</organism>
<feature type="region of interest" description="Disordered" evidence="1">
    <location>
        <begin position="42"/>
        <end position="163"/>
    </location>
</feature>
<sequence>MMKPLTLPITGRSMARVYLHIRPKFEKGTYLENEIAIPEDLTGRRKTTPKKREMEEIKKKAPSVQDTQVVGAPGTSARTSTYMHRKRSPVKEEVPEQEKLIAEEKSPEEEEEKAESPILESPVRKKQKVMEEADSEETESLEKYMGERDDDEEDEPEGDQEPLVFSMYDSGEEGVEEKNDYHFV</sequence>
<evidence type="ECO:0000256" key="1">
    <source>
        <dbReference type="SAM" id="MobiDB-lite"/>
    </source>
</evidence>
<accession>A0AA38GPF5</accession>